<feature type="compositionally biased region" description="Polar residues" evidence="1">
    <location>
        <begin position="516"/>
        <end position="542"/>
    </location>
</feature>
<feature type="region of interest" description="Disordered" evidence="1">
    <location>
        <begin position="1"/>
        <end position="88"/>
    </location>
</feature>
<dbReference type="InterPro" id="IPR029790">
    <property type="entry name" value="EFG1/Phd1/StuA"/>
</dbReference>
<accession>A0A9N8YSL9</accession>
<dbReference type="EMBL" id="CAJVPY010000037">
    <property type="protein sequence ID" value="CAG8445860.1"/>
    <property type="molecule type" value="Genomic_DNA"/>
</dbReference>
<dbReference type="PANTHER" id="PTHR47792">
    <property type="entry name" value="PROTEIN SOK2-RELATED"/>
    <property type="match status" value="1"/>
</dbReference>
<organism evidence="2 3">
    <name type="scientific">Dentiscutata erythropus</name>
    <dbReference type="NCBI Taxonomy" id="1348616"/>
    <lineage>
        <taxon>Eukaryota</taxon>
        <taxon>Fungi</taxon>
        <taxon>Fungi incertae sedis</taxon>
        <taxon>Mucoromycota</taxon>
        <taxon>Glomeromycotina</taxon>
        <taxon>Glomeromycetes</taxon>
        <taxon>Diversisporales</taxon>
        <taxon>Gigasporaceae</taxon>
        <taxon>Dentiscutata</taxon>
    </lineage>
</organism>
<feature type="compositionally biased region" description="Low complexity" evidence="1">
    <location>
        <begin position="1"/>
        <end position="44"/>
    </location>
</feature>
<dbReference type="PANTHER" id="PTHR47792:SF1">
    <property type="entry name" value="PROTEIN SOK2-RELATED"/>
    <property type="match status" value="1"/>
</dbReference>
<feature type="region of interest" description="Disordered" evidence="1">
    <location>
        <begin position="419"/>
        <end position="439"/>
    </location>
</feature>
<feature type="region of interest" description="Disordered" evidence="1">
    <location>
        <begin position="357"/>
        <end position="379"/>
    </location>
</feature>
<keyword evidence="3" id="KW-1185">Reference proteome</keyword>
<proteinExistence type="predicted"/>
<dbReference type="SUPFAM" id="SSF54616">
    <property type="entry name" value="DNA-binding domain of Mlu1-box binding protein MBP1"/>
    <property type="match status" value="1"/>
</dbReference>
<name>A0A9N8YSL9_9GLOM</name>
<dbReference type="GO" id="GO:0005634">
    <property type="term" value="C:nucleus"/>
    <property type="evidence" value="ECO:0007669"/>
    <property type="project" value="TreeGrafter"/>
</dbReference>
<dbReference type="GO" id="GO:0043565">
    <property type="term" value="F:sequence-specific DNA binding"/>
    <property type="evidence" value="ECO:0007669"/>
    <property type="project" value="TreeGrafter"/>
</dbReference>
<reference evidence="2" key="1">
    <citation type="submission" date="2021-06" db="EMBL/GenBank/DDBJ databases">
        <authorList>
            <person name="Kallberg Y."/>
            <person name="Tangrot J."/>
            <person name="Rosling A."/>
        </authorList>
    </citation>
    <scope>NUCLEOTIDE SEQUENCE</scope>
    <source>
        <strain evidence="2">MA453B</strain>
    </source>
</reference>
<dbReference type="Proteomes" id="UP000789405">
    <property type="component" value="Unassembled WGS sequence"/>
</dbReference>
<dbReference type="InterPro" id="IPR036887">
    <property type="entry name" value="HTH_APSES_sf"/>
</dbReference>
<feature type="region of interest" description="Disordered" evidence="1">
    <location>
        <begin position="291"/>
        <end position="326"/>
    </location>
</feature>
<protein>
    <submittedName>
        <fullName evidence="2">22322_t:CDS:1</fullName>
    </submittedName>
</protein>
<feature type="compositionally biased region" description="Polar residues" evidence="1">
    <location>
        <begin position="420"/>
        <end position="430"/>
    </location>
</feature>
<gene>
    <name evidence="2" type="ORF">DERYTH_LOCUS198</name>
</gene>
<evidence type="ECO:0000313" key="2">
    <source>
        <dbReference type="EMBL" id="CAG8445860.1"/>
    </source>
</evidence>
<feature type="compositionally biased region" description="Polar residues" evidence="1">
    <location>
        <begin position="570"/>
        <end position="580"/>
    </location>
</feature>
<feature type="compositionally biased region" description="Low complexity" evidence="1">
    <location>
        <begin position="57"/>
        <end position="70"/>
    </location>
</feature>
<comment type="caution">
    <text evidence="2">The sequence shown here is derived from an EMBL/GenBank/DDBJ whole genome shotgun (WGS) entry which is preliminary data.</text>
</comment>
<dbReference type="Gene3D" id="3.10.260.10">
    <property type="entry name" value="Transcription regulator HTH, APSES-type DNA-binding domain"/>
    <property type="match status" value="1"/>
</dbReference>
<evidence type="ECO:0000256" key="1">
    <source>
        <dbReference type="SAM" id="MobiDB-lite"/>
    </source>
</evidence>
<dbReference type="AlphaFoldDB" id="A0A9N8YSL9"/>
<feature type="compositionally biased region" description="Low complexity" evidence="1">
    <location>
        <begin position="357"/>
        <end position="366"/>
    </location>
</feature>
<feature type="compositionally biased region" description="Basic and acidic residues" evidence="1">
    <location>
        <begin position="553"/>
        <end position="567"/>
    </location>
</feature>
<feature type="region of interest" description="Disordered" evidence="1">
    <location>
        <begin position="510"/>
        <end position="580"/>
    </location>
</feature>
<dbReference type="GO" id="GO:0003700">
    <property type="term" value="F:DNA-binding transcription factor activity"/>
    <property type="evidence" value="ECO:0007669"/>
    <property type="project" value="TreeGrafter"/>
</dbReference>
<sequence>MFSIPSTTSANTQPSTNTSSSTQGSSAGPRSLTSTATQTPPSASGPQSAFTPYNNQTPQHPTPVTTPTTTKNSLPQQETSTMLTPQSEHNIGSTMMYSQHHFANPTAHPFWPSYFSGGNPPNGAAVLSANGSSAFVPAVGYGSAGSGMPQGHTPRPKLTTTIWEDEGTLCYQVDARGICVARRQDNDMINGTKLLNVVGMSRGKRDGILKNEKGRVVVKVGAMHLKGVCIFLHNSYGPSMSTRIPSIGNGPQSQWRPTHPYANGFNNTPYSPDTTRQWGYPYGNGNPIMGNPNVPQGQDHGSSPYPPATGYAERPQHVANPPAVPMYANQPPRNNNHPQTHLEDYEAGYGLINGQPQGQQGVVPGPAENPGSNGYIRPNNQGLYNIVSANDVSGSPAQSGSPQLIGQKRGFVGEEENDEYNVNNSNQSSPPLAMHPPTPLNNIAVTAAVNAAAASPFPSPMNVSSNSSPNNSAFSGWNHSGKRVKYEFPEATTPSSSHSSPRSSAAVYQLPGLGAGNTTPGATPSTPQGYPNSNLQMSTVLHTPSPDGTPVEEPTRRYDQYQQREDQSSTEEISNSGGWD</sequence>
<dbReference type="GO" id="GO:0045944">
    <property type="term" value="P:positive regulation of transcription by RNA polymerase II"/>
    <property type="evidence" value="ECO:0007669"/>
    <property type="project" value="TreeGrafter"/>
</dbReference>
<feature type="compositionally biased region" description="Polar residues" evidence="1">
    <location>
        <begin position="71"/>
        <end position="88"/>
    </location>
</feature>
<dbReference type="OrthoDB" id="5407653at2759"/>
<evidence type="ECO:0000313" key="3">
    <source>
        <dbReference type="Proteomes" id="UP000789405"/>
    </source>
</evidence>
<feature type="compositionally biased region" description="Polar residues" evidence="1">
    <location>
        <begin position="45"/>
        <end position="56"/>
    </location>
</feature>